<keyword evidence="6" id="KW-0732">Signal</keyword>
<gene>
    <name evidence="8" type="ORF">PQO03_02850</name>
</gene>
<dbReference type="RefSeq" id="WP_274150961.1">
    <property type="nucleotide sequence ID" value="NZ_CP117811.1"/>
</dbReference>
<dbReference type="Proteomes" id="UP001214250">
    <property type="component" value="Chromosome 1"/>
</dbReference>
<name>A0ABY7VVI1_9BACT</name>
<dbReference type="Pfam" id="PF23500">
    <property type="entry name" value="DUF7133"/>
    <property type="match status" value="1"/>
</dbReference>
<dbReference type="PANTHER" id="PTHR33546:SF1">
    <property type="entry name" value="LARGE, MULTIFUNCTIONAL SECRETED PROTEIN"/>
    <property type="match status" value="1"/>
</dbReference>
<evidence type="ECO:0000259" key="7">
    <source>
        <dbReference type="PROSITE" id="PS51007"/>
    </source>
</evidence>
<dbReference type="PROSITE" id="PS51007">
    <property type="entry name" value="CYTC"/>
    <property type="match status" value="1"/>
</dbReference>
<dbReference type="InterPro" id="IPR055557">
    <property type="entry name" value="DUF7133"/>
</dbReference>
<keyword evidence="2 4" id="KW-0479">Metal-binding</keyword>
<accession>A0ABY7VVI1</accession>
<feature type="region of interest" description="Disordered" evidence="5">
    <location>
        <begin position="300"/>
        <end position="342"/>
    </location>
</feature>
<keyword evidence="9" id="KW-1185">Reference proteome</keyword>
<dbReference type="SUPFAM" id="SSF50952">
    <property type="entry name" value="Soluble quinoprotein glucose dehydrogenase"/>
    <property type="match status" value="1"/>
</dbReference>
<feature type="domain" description="Cytochrome c" evidence="7">
    <location>
        <begin position="1083"/>
        <end position="1215"/>
    </location>
</feature>
<reference evidence="8 9" key="1">
    <citation type="submission" date="2023-02" db="EMBL/GenBank/DDBJ databases">
        <title>Genome sequence of Lentisphaera profundi SAORIC-696.</title>
        <authorList>
            <person name="Kim e."/>
            <person name="Cho J.-C."/>
            <person name="Choi A."/>
            <person name="Kang I."/>
        </authorList>
    </citation>
    <scope>NUCLEOTIDE SEQUENCE [LARGE SCALE GENOMIC DNA]</scope>
    <source>
        <strain evidence="8 9">SAORIC-696</strain>
    </source>
</reference>
<evidence type="ECO:0000256" key="4">
    <source>
        <dbReference type="PROSITE-ProRule" id="PRU00433"/>
    </source>
</evidence>
<dbReference type="NCBIfam" id="TIGR02603">
    <property type="entry name" value="CxxCH_TIGR02603"/>
    <property type="match status" value="1"/>
</dbReference>
<dbReference type="SUPFAM" id="SSF46626">
    <property type="entry name" value="Cytochrome c"/>
    <property type="match status" value="1"/>
</dbReference>
<dbReference type="InterPro" id="IPR029062">
    <property type="entry name" value="Class_I_gatase-like"/>
</dbReference>
<dbReference type="Gene3D" id="1.10.760.10">
    <property type="entry name" value="Cytochrome c-like domain"/>
    <property type="match status" value="1"/>
</dbReference>
<dbReference type="InterPro" id="IPR013427">
    <property type="entry name" value="Haem-bd_dom_put"/>
</dbReference>
<dbReference type="PANTHER" id="PTHR33546">
    <property type="entry name" value="LARGE, MULTIFUNCTIONAL SECRETED PROTEIN-RELATED"/>
    <property type="match status" value="1"/>
</dbReference>
<feature type="chain" id="PRO_5045858807" evidence="6">
    <location>
        <begin position="23"/>
        <end position="1215"/>
    </location>
</feature>
<dbReference type="Gene3D" id="3.40.50.880">
    <property type="match status" value="1"/>
</dbReference>
<dbReference type="Gene3D" id="2.120.10.30">
    <property type="entry name" value="TolB, C-terminal domain"/>
    <property type="match status" value="1"/>
</dbReference>
<dbReference type="Pfam" id="PF06283">
    <property type="entry name" value="ThuA"/>
    <property type="match status" value="1"/>
</dbReference>
<dbReference type="InterPro" id="IPR016024">
    <property type="entry name" value="ARM-type_fold"/>
</dbReference>
<dbReference type="InterPro" id="IPR036909">
    <property type="entry name" value="Cyt_c-like_dom_sf"/>
</dbReference>
<keyword evidence="1 4" id="KW-0349">Heme</keyword>
<evidence type="ECO:0000256" key="3">
    <source>
        <dbReference type="ARBA" id="ARBA00023004"/>
    </source>
</evidence>
<evidence type="ECO:0000256" key="6">
    <source>
        <dbReference type="SAM" id="SignalP"/>
    </source>
</evidence>
<dbReference type="InterPro" id="IPR029010">
    <property type="entry name" value="ThuA-like"/>
</dbReference>
<protein>
    <submittedName>
        <fullName evidence="8">ThuA domain-containing protein</fullName>
    </submittedName>
</protein>
<dbReference type="Gene3D" id="1.25.10.10">
    <property type="entry name" value="Leucine-rich Repeat Variant"/>
    <property type="match status" value="1"/>
</dbReference>
<evidence type="ECO:0000256" key="5">
    <source>
        <dbReference type="SAM" id="MobiDB-lite"/>
    </source>
</evidence>
<dbReference type="SUPFAM" id="SSF48371">
    <property type="entry name" value="ARM repeat"/>
    <property type="match status" value="1"/>
</dbReference>
<dbReference type="InterPro" id="IPR011989">
    <property type="entry name" value="ARM-like"/>
</dbReference>
<dbReference type="SUPFAM" id="SSF52317">
    <property type="entry name" value="Class I glutamine amidotransferase-like"/>
    <property type="match status" value="1"/>
</dbReference>
<dbReference type="NCBIfam" id="TIGR02604">
    <property type="entry name" value="Piru_Ver_Nterm"/>
    <property type="match status" value="1"/>
</dbReference>
<keyword evidence="3 4" id="KW-0408">Iron</keyword>
<sequence>MTYFLKIALALFLITPSFALLAKETKNILFIAGNTKHRHGYHEYKAGSMLLAEALNKSQLGINAKVHWYGWPEDESIFDNIDAVIIYADNGGELAEKHEFLDKKIKAGMGIMFMHYGVHPTKEAGEKYYKKWIGGYFDDEISINPSWVADIQPRAGHPVSRGIELPLKVYDELYWNLNFDKNCNECYTIAGATPTKENMIRYGSRKFWNKNAADKLGTEQALIWCNIQKNGARGAGFVGGHYHNNWAIDGYRKLILNTIAWVAGVEIPKNGVESETVSKAMLNQNLNRPDFPEEIELPSASLLEQEPGKPLPLGPDGRAIDPRKKTRAPVKSSSSSNKAKKAPVKLAVATSINEAFPWPPAMLQDMEMDLFKADGELEVTRWAVSPQVYNPTNMDIDHMGNIWITEGVNYRRENMARRKEGDRIVVLRDSNGDGKADKSHTFYQNPNLSAPLGIAVLDNKVVISQPPELIVLTDINRNLVFDEGIDKREVLLTGFNGRQHDHSLHSLTAGPDGKWYFNSGNCGAIFTDKSGKEFRMNTNYRGGTKKEFFYTPTDELGGAKSDDGFVWSAGFTVRMNPDGTDVEIIGHGYRNSYEQTINSLGEVFQSDNDDYSSCRNSYVLEYGSAGYYSLDGQYKWQAAKRSGQSIPRAHWRQDNPGTFDTGDVYGAGGPTGVVFYENGALGDKYEGMYLSCEATRNMIYGYFPEQKGASYKMERFEFLSSHGKKSTEHSLWFRPSDISIGPDGAIYVADWYDARSGGHATLDPTASGAIYRIAPKGFKPLIPKLNLKTIAGQIEALKSPAVNVRYLGFSELKKAGPKAYAQVAKLLDHKNAYIAARAVWLLPYLGETGMEHCLTLLKNNKANTRLVAYRALRRAKVNILPYAKLLARDPNTAVRRDVALSLRHYSAQETASIFLDLVQGMPSEYDKNYVEAIGLGATNKEADLWKYLKENLQQDKATQWSPAFTRLTWRFCTPLAIDDLISRIKSDQLSENERKFAVESMAFINDKKAALALIDLAKVESPVKEDMTHWIFMRRLTAWSKLDIAEEVKSIYDPEKLVINSITVPAEPEIKTLDQQKILALKGDVERGKNKIMACTMCHNINDIGPNYGPVLKGWASKQTREATVNAIVAPSAGIAHGFKGMEIFLKDGGKVQGIADSMGDPMILVSTGGVKQIIPHERIAKKLHMKQSLMLSAQQLGLSEQDVADIVAYMKSWK</sequence>
<dbReference type="EMBL" id="CP117811">
    <property type="protein sequence ID" value="WDE96897.1"/>
    <property type="molecule type" value="Genomic_DNA"/>
</dbReference>
<organism evidence="8 9">
    <name type="scientific">Lentisphaera profundi</name>
    <dbReference type="NCBI Taxonomy" id="1658616"/>
    <lineage>
        <taxon>Bacteria</taxon>
        <taxon>Pseudomonadati</taxon>
        <taxon>Lentisphaerota</taxon>
        <taxon>Lentisphaeria</taxon>
        <taxon>Lentisphaerales</taxon>
        <taxon>Lentisphaeraceae</taxon>
        <taxon>Lentisphaera</taxon>
    </lineage>
</organism>
<feature type="signal peptide" evidence="6">
    <location>
        <begin position="1"/>
        <end position="22"/>
    </location>
</feature>
<dbReference type="InterPro" id="IPR009056">
    <property type="entry name" value="Cyt_c-like_dom"/>
</dbReference>
<evidence type="ECO:0000256" key="1">
    <source>
        <dbReference type="ARBA" id="ARBA00022617"/>
    </source>
</evidence>
<evidence type="ECO:0000313" key="9">
    <source>
        <dbReference type="Proteomes" id="UP001214250"/>
    </source>
</evidence>
<dbReference type="InterPro" id="IPR011041">
    <property type="entry name" value="Quinoprot_gluc/sorb_DH_b-prop"/>
</dbReference>
<evidence type="ECO:0000313" key="8">
    <source>
        <dbReference type="EMBL" id="WDE96897.1"/>
    </source>
</evidence>
<dbReference type="InterPro" id="IPR011042">
    <property type="entry name" value="6-blade_b-propeller_TolB-like"/>
</dbReference>
<proteinExistence type="predicted"/>
<dbReference type="InterPro" id="IPR013428">
    <property type="entry name" value="Membrane-bound_put_N"/>
</dbReference>
<evidence type="ECO:0000256" key="2">
    <source>
        <dbReference type="ARBA" id="ARBA00022723"/>
    </source>
</evidence>